<dbReference type="AlphaFoldDB" id="A0A1B0BJP6"/>
<dbReference type="SMART" id="SM00450">
    <property type="entry name" value="RHOD"/>
    <property type="match status" value="2"/>
</dbReference>
<dbReference type="EMBL" id="JXJN01015477">
    <property type="status" value="NOT_ANNOTATED_CDS"/>
    <property type="molecule type" value="Genomic_DNA"/>
</dbReference>
<name>A0A1B0BJP6_9MUSC</name>
<dbReference type="EMBL" id="JXJN01015478">
    <property type="status" value="NOT_ANNOTATED_CDS"/>
    <property type="molecule type" value="Genomic_DNA"/>
</dbReference>
<dbReference type="Gene3D" id="3.40.250.10">
    <property type="entry name" value="Rhodanese-like domain"/>
    <property type="match status" value="2"/>
</dbReference>
<dbReference type="PANTHER" id="PTHR44086">
    <property type="entry name" value="THIOSULFATE SULFURTRANSFERASE RDL2, MITOCHONDRIAL-RELATED"/>
    <property type="match status" value="1"/>
</dbReference>
<sequence length="520" mass="59343">MFAICEKDMEIHGNVQYLDRVLSVVTIRDFGTNVSYINDNRQMTDRKNSDIRQLINKTNLEKKFFGKLKNIIELLKKNKNKKLDNAKAFYSRHKLPVKVNYTWPTNDIGTYKQPRPITAAITITEKPKDISTSPSELTMTNRLLLRHFLRNPTLTNELSLRSHFPYLLYPYLHRHLDNQKRGLPTKGDGTIGLADYKEIKELPYKPEKILIDVREPEEIFSTGRIPTSVNIPLKKLFKALARNSDKDEFRKKYAREKPDFNSFLIFHCVEGRRAQKAAEQAIRIAMASNSVWKRLTLLTINSLQILKFSSVSASISKPLTVNNKLLSDLATDSSPNLIKNFSSSASIQLVEYKDIKELPKHPEKLLIDVREPNELRETGQIPTSINIPLGVVAQELHPDGDDSMFKTKYGRDKPKIDTELIFHCKVGRRSHNAAEIAQQLGYRNVKNYLGSWTEWAEKESKNCCKRFCTLGIRVEPPTNTMSSISLLSILASLSAFSTAINVWQNKSAQSSSNCALLTFV</sequence>
<dbReference type="VEuPathDB" id="VectorBase:GPPI032271"/>
<dbReference type="PANTHER" id="PTHR44086:SF10">
    <property type="entry name" value="THIOSULFATE SULFURTRANSFERASE_RHODANESE-LIKE DOMAIN-CONTAINING PROTEIN 3"/>
    <property type="match status" value="1"/>
</dbReference>
<evidence type="ECO:0000313" key="3">
    <source>
        <dbReference type="Proteomes" id="UP000092460"/>
    </source>
</evidence>
<dbReference type="EnsemblMetazoa" id="GPPI032271-RA">
    <property type="protein sequence ID" value="GPPI032271-PA"/>
    <property type="gene ID" value="GPPI032271"/>
</dbReference>
<evidence type="ECO:0000313" key="2">
    <source>
        <dbReference type="EnsemblMetazoa" id="GPPI032271-PA"/>
    </source>
</evidence>
<reference evidence="3" key="1">
    <citation type="submission" date="2015-01" db="EMBL/GenBank/DDBJ databases">
        <authorList>
            <person name="Aksoy S."/>
            <person name="Warren W."/>
            <person name="Wilson R.K."/>
        </authorList>
    </citation>
    <scope>NUCLEOTIDE SEQUENCE [LARGE SCALE GENOMIC DNA]</scope>
    <source>
        <strain evidence="3">IAEA</strain>
    </source>
</reference>
<proteinExistence type="predicted"/>
<accession>A0A1B0BJP6</accession>
<dbReference type="SUPFAM" id="SSF52821">
    <property type="entry name" value="Rhodanese/Cell cycle control phosphatase"/>
    <property type="match status" value="2"/>
</dbReference>
<dbReference type="PROSITE" id="PS50206">
    <property type="entry name" value="RHODANESE_3"/>
    <property type="match status" value="2"/>
</dbReference>
<organism evidence="2 3">
    <name type="scientific">Glossina palpalis gambiensis</name>
    <dbReference type="NCBI Taxonomy" id="67801"/>
    <lineage>
        <taxon>Eukaryota</taxon>
        <taxon>Metazoa</taxon>
        <taxon>Ecdysozoa</taxon>
        <taxon>Arthropoda</taxon>
        <taxon>Hexapoda</taxon>
        <taxon>Insecta</taxon>
        <taxon>Pterygota</taxon>
        <taxon>Neoptera</taxon>
        <taxon>Endopterygota</taxon>
        <taxon>Diptera</taxon>
        <taxon>Brachycera</taxon>
        <taxon>Muscomorpha</taxon>
        <taxon>Hippoboscoidea</taxon>
        <taxon>Glossinidae</taxon>
        <taxon>Glossina</taxon>
    </lineage>
</organism>
<dbReference type="Pfam" id="PF00581">
    <property type="entry name" value="Rhodanese"/>
    <property type="match status" value="2"/>
</dbReference>
<protein>
    <recommendedName>
        <fullName evidence="1">Rhodanese domain-containing protein</fullName>
    </recommendedName>
</protein>
<dbReference type="Proteomes" id="UP000092460">
    <property type="component" value="Unassembled WGS sequence"/>
</dbReference>
<evidence type="ECO:0000259" key="1">
    <source>
        <dbReference type="PROSITE" id="PS50206"/>
    </source>
</evidence>
<dbReference type="InterPro" id="IPR036873">
    <property type="entry name" value="Rhodanese-like_dom_sf"/>
</dbReference>
<dbReference type="STRING" id="67801.A0A1B0BJP6"/>
<feature type="domain" description="Rhodanese" evidence="1">
    <location>
        <begin position="204"/>
        <end position="278"/>
    </location>
</feature>
<dbReference type="CDD" id="cd01519">
    <property type="entry name" value="RHOD_HSP67B2"/>
    <property type="match status" value="1"/>
</dbReference>
<keyword evidence="3" id="KW-1185">Reference proteome</keyword>
<feature type="domain" description="Rhodanese" evidence="1">
    <location>
        <begin position="360"/>
        <end position="460"/>
    </location>
</feature>
<reference evidence="2" key="2">
    <citation type="submission" date="2020-05" db="UniProtKB">
        <authorList>
            <consortium name="EnsemblMetazoa"/>
        </authorList>
    </citation>
    <scope>IDENTIFICATION</scope>
    <source>
        <strain evidence="2">IAEA</strain>
    </source>
</reference>
<dbReference type="InterPro" id="IPR001763">
    <property type="entry name" value="Rhodanese-like_dom"/>
</dbReference>